<dbReference type="SMART" id="SM00479">
    <property type="entry name" value="EXOIII"/>
    <property type="match status" value="1"/>
</dbReference>
<dbReference type="AlphaFoldDB" id="A0A1G8BX14"/>
<dbReference type="GO" id="GO:0003676">
    <property type="term" value="F:nucleic acid binding"/>
    <property type="evidence" value="ECO:0007669"/>
    <property type="project" value="InterPro"/>
</dbReference>
<name>A0A1G8BX14_9MICC</name>
<dbReference type="Pfam" id="PF00929">
    <property type="entry name" value="RNase_T"/>
    <property type="match status" value="1"/>
</dbReference>
<dbReference type="SUPFAM" id="SSF53098">
    <property type="entry name" value="Ribonuclease H-like"/>
    <property type="match status" value="1"/>
</dbReference>
<evidence type="ECO:0000313" key="6">
    <source>
        <dbReference type="Proteomes" id="UP000199258"/>
    </source>
</evidence>
<protein>
    <submittedName>
        <fullName evidence="5">DNA polymerase-3 subunit epsilon</fullName>
    </submittedName>
</protein>
<dbReference type="Gene3D" id="3.30.420.10">
    <property type="entry name" value="Ribonuclease H-like superfamily/Ribonuclease H"/>
    <property type="match status" value="1"/>
</dbReference>
<keyword evidence="3" id="KW-0269">Exonuclease</keyword>
<keyword evidence="2" id="KW-0378">Hydrolase</keyword>
<evidence type="ECO:0000256" key="1">
    <source>
        <dbReference type="ARBA" id="ARBA00022722"/>
    </source>
</evidence>
<evidence type="ECO:0000256" key="2">
    <source>
        <dbReference type="ARBA" id="ARBA00022801"/>
    </source>
</evidence>
<evidence type="ECO:0000313" key="5">
    <source>
        <dbReference type="EMBL" id="SDH37695.1"/>
    </source>
</evidence>
<dbReference type="EMBL" id="FNDT01000001">
    <property type="protein sequence ID" value="SDH37695.1"/>
    <property type="molecule type" value="Genomic_DNA"/>
</dbReference>
<keyword evidence="1" id="KW-0540">Nuclease</keyword>
<feature type="domain" description="Exonuclease" evidence="4">
    <location>
        <begin position="18"/>
        <end position="193"/>
    </location>
</feature>
<dbReference type="GO" id="GO:0005829">
    <property type="term" value="C:cytosol"/>
    <property type="evidence" value="ECO:0007669"/>
    <property type="project" value="TreeGrafter"/>
</dbReference>
<reference evidence="5 6" key="1">
    <citation type="submission" date="2016-10" db="EMBL/GenBank/DDBJ databases">
        <authorList>
            <person name="de Groot N.N."/>
        </authorList>
    </citation>
    <scope>NUCLEOTIDE SEQUENCE [LARGE SCALE GENOMIC DNA]</scope>
    <source>
        <strain evidence="5 6">NP_1H</strain>
    </source>
</reference>
<dbReference type="CDD" id="cd06127">
    <property type="entry name" value="DEDDh"/>
    <property type="match status" value="1"/>
</dbReference>
<dbReference type="PANTHER" id="PTHR30231">
    <property type="entry name" value="DNA POLYMERASE III SUBUNIT EPSILON"/>
    <property type="match status" value="1"/>
</dbReference>
<keyword evidence="6" id="KW-1185">Reference proteome</keyword>
<evidence type="ECO:0000259" key="4">
    <source>
        <dbReference type="SMART" id="SM00479"/>
    </source>
</evidence>
<dbReference type="STRING" id="335973.SAMN04488693_10182"/>
<dbReference type="InterPro" id="IPR013520">
    <property type="entry name" value="Ribonucl_H"/>
</dbReference>
<dbReference type="GO" id="GO:0008408">
    <property type="term" value="F:3'-5' exonuclease activity"/>
    <property type="evidence" value="ECO:0007669"/>
    <property type="project" value="TreeGrafter"/>
</dbReference>
<sequence>MSQPADSVLTMNSWHMHPRAAFDLETTGRDPLTARIVTASIILVDGRGGILEHHEWLADPGVDIPAEATAVHGIATGTARTHGAPAAQVVHQIAGVLGGYFRGKIPVLAFNARYDFTVLAQEGLRHGVLTPNPFPVLDPYVMDKHADRYRPGKRTLTAMCGHYGVLLENAHTSAADVMATLGVAAVLAERFQQLRRPAPELHEHQVTWALRQAQSFEAYLRRQDPDAVVEGSWPAIAS</sequence>
<dbReference type="NCBIfam" id="NF005927">
    <property type="entry name" value="PRK07942.1"/>
    <property type="match status" value="1"/>
</dbReference>
<dbReference type="InterPro" id="IPR012337">
    <property type="entry name" value="RNaseH-like_sf"/>
</dbReference>
<gene>
    <name evidence="5" type="ORF">SAMN04488693_10182</name>
</gene>
<evidence type="ECO:0000256" key="3">
    <source>
        <dbReference type="ARBA" id="ARBA00022839"/>
    </source>
</evidence>
<dbReference type="InterPro" id="IPR036397">
    <property type="entry name" value="RNaseH_sf"/>
</dbReference>
<dbReference type="PANTHER" id="PTHR30231:SF4">
    <property type="entry name" value="PROTEIN NEN2"/>
    <property type="match status" value="1"/>
</dbReference>
<dbReference type="Proteomes" id="UP000199258">
    <property type="component" value="Unassembled WGS sequence"/>
</dbReference>
<accession>A0A1G8BX14</accession>
<organism evidence="5 6">
    <name type="scientific">Arthrobacter subterraneus</name>
    <dbReference type="NCBI Taxonomy" id="335973"/>
    <lineage>
        <taxon>Bacteria</taxon>
        <taxon>Bacillati</taxon>
        <taxon>Actinomycetota</taxon>
        <taxon>Actinomycetes</taxon>
        <taxon>Micrococcales</taxon>
        <taxon>Micrococcaceae</taxon>
        <taxon>Arthrobacter</taxon>
    </lineage>
</organism>
<proteinExistence type="predicted"/>